<reference evidence="3" key="1">
    <citation type="journal article" date="2017" name="Genome Biol. Evol.">
        <title>The complete genome sequence of the phytopathogenic fungus Sclerotinia sclerotiorum reveals insights into the genome architecture of broad host range pathogens.</title>
        <authorList>
            <person name="Derbyshire M."/>
            <person name="Denton-Giles M."/>
            <person name="Hegedus D."/>
            <person name="Seifbarghy S."/>
            <person name="Rollins J."/>
            <person name="van Kan J."/>
            <person name="Seidl M.F."/>
            <person name="Faino L."/>
            <person name="Mbengue M."/>
            <person name="Navaud O."/>
            <person name="Raffaele S."/>
            <person name="Hammond-Kosack K."/>
            <person name="Heard S."/>
            <person name="Oliver R."/>
        </authorList>
    </citation>
    <scope>NUCLEOTIDE SEQUENCE [LARGE SCALE GENOMIC DNA]</scope>
    <source>
        <strain evidence="3">ATCC 18683 / 1980 / Ss-1</strain>
    </source>
</reference>
<dbReference type="AlphaFoldDB" id="A0A1D9Q4V0"/>
<dbReference type="EMBL" id="CP017818">
    <property type="protein sequence ID" value="APA09968.1"/>
    <property type="molecule type" value="Genomic_DNA"/>
</dbReference>
<dbReference type="VEuPathDB" id="FungiDB:sscle_05g047380"/>
<proteinExistence type="predicted"/>
<evidence type="ECO:0000313" key="3">
    <source>
        <dbReference type="Proteomes" id="UP000177798"/>
    </source>
</evidence>
<dbReference type="OrthoDB" id="3545514at2759"/>
<feature type="chain" id="PRO_5009444998" evidence="1">
    <location>
        <begin position="23"/>
        <end position="368"/>
    </location>
</feature>
<accession>A0A1D9Q4V0</accession>
<evidence type="ECO:0000313" key="2">
    <source>
        <dbReference type="EMBL" id="APA09968.1"/>
    </source>
</evidence>
<keyword evidence="1" id="KW-0732">Signal</keyword>
<evidence type="ECO:0000256" key="1">
    <source>
        <dbReference type="SAM" id="SignalP"/>
    </source>
</evidence>
<organism evidence="2 3">
    <name type="scientific">Sclerotinia sclerotiorum (strain ATCC 18683 / 1980 / Ss-1)</name>
    <name type="common">White mold</name>
    <name type="synonym">Whetzelinia sclerotiorum</name>
    <dbReference type="NCBI Taxonomy" id="665079"/>
    <lineage>
        <taxon>Eukaryota</taxon>
        <taxon>Fungi</taxon>
        <taxon>Dikarya</taxon>
        <taxon>Ascomycota</taxon>
        <taxon>Pezizomycotina</taxon>
        <taxon>Leotiomycetes</taxon>
        <taxon>Helotiales</taxon>
        <taxon>Sclerotiniaceae</taxon>
        <taxon>Sclerotinia</taxon>
    </lineage>
</organism>
<dbReference type="Proteomes" id="UP000177798">
    <property type="component" value="Chromosome 5"/>
</dbReference>
<sequence length="368" mass="41087">MRSLSFTVVTLALTFLSSSGFALPTLEAPLSSLAATANITHETHTHEKLPSTIDTDISNEIQVSISERPEEPIEALLRVRSLPFHHNITPPVSICLNVYEDLDLNITKAACDSWVFPIINDDEAGLAFDPLSLGILGPEVNTLRATVCLWSSTREYGDAIRLIRPLKCPTYQKTYVHLFTQRECRGKHVLSDGANTNATLFDFVEDFEEWSILLTCADYDYEVANRKPVISEVKELIVLDEDGEIDALELLNTQYYSFALRIITPPTCPPELPNLATLLYAELGCNGSVEYMPTAPSYPLYKALFTQTVTPQEVKGWSMGFLCYGEEPLTGKDLEMQTMMELVIERKEAKDSVVKVVQVESEPRAAKK</sequence>
<protein>
    <submittedName>
        <fullName evidence="2">Uncharacterized protein</fullName>
    </submittedName>
</protein>
<gene>
    <name evidence="2" type="ORF">sscle_05g047380</name>
</gene>
<name>A0A1D9Q4V0_SCLS1</name>
<feature type="signal peptide" evidence="1">
    <location>
        <begin position="1"/>
        <end position="22"/>
    </location>
</feature>